<dbReference type="AlphaFoldDB" id="A0A815A5E5"/>
<dbReference type="EMBL" id="CAJNOO010002254">
    <property type="protein sequence ID" value="CAF1250252.1"/>
    <property type="molecule type" value="Genomic_DNA"/>
</dbReference>
<gene>
    <name evidence="4" type="ORF">OTI717_LOCUS19030</name>
    <name evidence="3" type="ORF">RFH988_LOCUS27130</name>
</gene>
<proteinExistence type="predicted"/>
<evidence type="ECO:0000313" key="5">
    <source>
        <dbReference type="Proteomes" id="UP000663882"/>
    </source>
</evidence>
<evidence type="ECO:0000313" key="4">
    <source>
        <dbReference type="EMBL" id="CAF3814571.1"/>
    </source>
</evidence>
<organism evidence="3 5">
    <name type="scientific">Rotaria sordida</name>
    <dbReference type="NCBI Taxonomy" id="392033"/>
    <lineage>
        <taxon>Eukaryota</taxon>
        <taxon>Metazoa</taxon>
        <taxon>Spiralia</taxon>
        <taxon>Gnathifera</taxon>
        <taxon>Rotifera</taxon>
        <taxon>Eurotatoria</taxon>
        <taxon>Bdelloidea</taxon>
        <taxon>Philodinida</taxon>
        <taxon>Philodinidae</taxon>
        <taxon>Rotaria</taxon>
    </lineage>
</organism>
<dbReference type="Proteomes" id="UP000663823">
    <property type="component" value="Unassembled WGS sequence"/>
</dbReference>
<reference evidence="3" key="1">
    <citation type="submission" date="2021-02" db="EMBL/GenBank/DDBJ databases">
        <authorList>
            <person name="Nowell W R."/>
        </authorList>
    </citation>
    <scope>NUCLEOTIDE SEQUENCE</scope>
</reference>
<evidence type="ECO:0000313" key="3">
    <source>
        <dbReference type="EMBL" id="CAF1250252.1"/>
    </source>
</evidence>
<keyword evidence="1" id="KW-0175">Coiled coil</keyword>
<comment type="caution">
    <text evidence="3">The sequence shown here is derived from an EMBL/GenBank/DDBJ whole genome shotgun (WGS) entry which is preliminary data.</text>
</comment>
<dbReference type="Proteomes" id="UP000663882">
    <property type="component" value="Unassembled WGS sequence"/>
</dbReference>
<name>A0A815A5E5_9BILA</name>
<accession>A0A815A5E5</accession>
<protein>
    <submittedName>
        <fullName evidence="3">Uncharacterized protein</fullName>
    </submittedName>
</protein>
<dbReference type="EMBL" id="CAJOAX010002715">
    <property type="protein sequence ID" value="CAF3814571.1"/>
    <property type="molecule type" value="Genomic_DNA"/>
</dbReference>
<feature type="coiled-coil region" evidence="1">
    <location>
        <begin position="67"/>
        <end position="94"/>
    </location>
</feature>
<sequence>MAQWAAPDCGNAVPQYQNIGTHVINNHQPSSISTVYAEANSVLLGGDFQSGFSYNGMVNHHGLWKIIRKMSDDNRALIEQIARLTAQLSHLQSILYHQQSTNSLLAAQDMVNNQLNPVTAMSVNEYNSSKRVLSPMSEEQGESIEMDNDFNTRIVTFTQKKRRALGVSPSTKIQDKGISMSNQPKQSKDKQQESMACANVHLQNNLSMNNHMNEQQELHISKEAKRFAQTRYPFFPFVIVADQEIRDKFIIEDLCKFA</sequence>
<evidence type="ECO:0000256" key="2">
    <source>
        <dbReference type="SAM" id="MobiDB-lite"/>
    </source>
</evidence>
<dbReference type="OrthoDB" id="10391134at2759"/>
<evidence type="ECO:0000256" key="1">
    <source>
        <dbReference type="SAM" id="Coils"/>
    </source>
</evidence>
<feature type="region of interest" description="Disordered" evidence="2">
    <location>
        <begin position="166"/>
        <end position="194"/>
    </location>
</feature>